<dbReference type="STRING" id="662755.CRES_0321"/>
<keyword evidence="1" id="KW-0472">Membrane</keyword>
<evidence type="ECO:0000256" key="1">
    <source>
        <dbReference type="SAM" id="Phobius"/>
    </source>
</evidence>
<dbReference type="KEGG" id="crd:CRES_0321"/>
<organism evidence="2 3">
    <name type="scientific">Corynebacterium resistens (strain DSM 45100 / JCM 12819 / GTC 2026 / SICGH 158)</name>
    <dbReference type="NCBI Taxonomy" id="662755"/>
    <lineage>
        <taxon>Bacteria</taxon>
        <taxon>Bacillati</taxon>
        <taxon>Actinomycetota</taxon>
        <taxon>Actinomycetes</taxon>
        <taxon>Mycobacteriales</taxon>
        <taxon>Corynebacteriaceae</taxon>
        <taxon>Corynebacterium</taxon>
    </lineage>
</organism>
<feature type="transmembrane region" description="Helical" evidence="1">
    <location>
        <begin position="53"/>
        <end position="75"/>
    </location>
</feature>
<evidence type="ECO:0008006" key="4">
    <source>
        <dbReference type="Google" id="ProtNLM"/>
    </source>
</evidence>
<keyword evidence="3" id="KW-1185">Reference proteome</keyword>
<reference evidence="2 3" key="1">
    <citation type="journal article" date="2012" name="BMC Genomics">
        <title>Complete genome sequence, lifestyle, and multi-drug resistance of the human pathogen Corynebacterium resistens DSM 45100 isolated from blood samples of a leukemia patient.</title>
        <authorList>
            <person name="Schroder J."/>
            <person name="Maus I."/>
            <person name="Meyer K."/>
            <person name="Wordemann S."/>
            <person name="Blom J."/>
            <person name="Jaenicke S."/>
            <person name="Schneider J."/>
            <person name="Trost E."/>
            <person name="Tauch A."/>
        </authorList>
    </citation>
    <scope>NUCLEOTIDE SEQUENCE [LARGE SCALE GENOMIC DNA]</scope>
    <source>
        <strain evidence="3">DSM 45100 / JCM 12819 / CCUG 50093 / GTC 2026 / SICGH 158</strain>
    </source>
</reference>
<feature type="transmembrane region" description="Helical" evidence="1">
    <location>
        <begin position="28"/>
        <end position="47"/>
    </location>
</feature>
<proteinExistence type="predicted"/>
<dbReference type="OrthoDB" id="4548219at2"/>
<protein>
    <recommendedName>
        <fullName evidence="4">DUF3239 domain-containing protein</fullName>
    </recommendedName>
</protein>
<accession>F8DXD9</accession>
<dbReference type="InterPro" id="IPR021632">
    <property type="entry name" value="DUF3239"/>
</dbReference>
<gene>
    <name evidence="2" type="ordered locus">CRES_0321</name>
</gene>
<dbReference type="RefSeq" id="WP_013887711.1">
    <property type="nucleotide sequence ID" value="NC_015673.1"/>
</dbReference>
<name>F8DXD9_CORRG</name>
<dbReference type="AlphaFoldDB" id="F8DXD9"/>
<dbReference type="InterPro" id="IPR023124">
    <property type="entry name" value="DUF3239_dom_sf"/>
</dbReference>
<dbReference type="eggNOG" id="ENOG5032V6C">
    <property type="taxonomic scope" value="Bacteria"/>
</dbReference>
<evidence type="ECO:0000313" key="2">
    <source>
        <dbReference type="EMBL" id="AEI08684.1"/>
    </source>
</evidence>
<dbReference type="Proteomes" id="UP000000492">
    <property type="component" value="Chromosome"/>
</dbReference>
<keyword evidence="1" id="KW-0812">Transmembrane</keyword>
<evidence type="ECO:0000313" key="3">
    <source>
        <dbReference type="Proteomes" id="UP000000492"/>
    </source>
</evidence>
<dbReference type="Pfam" id="PF11580">
    <property type="entry name" value="DUF3239"/>
    <property type="match status" value="1"/>
</dbReference>
<dbReference type="HOGENOM" id="CLU_1292606_0_0_11"/>
<dbReference type="Gene3D" id="2.40.410.10">
    <property type="entry name" value="putative membrane protein from Corynebacterium diphtheriae superfamily"/>
    <property type="match status" value="1"/>
</dbReference>
<sequence>MTDFRFDVDEAYARKHNEFFRDAKRAQLSAALLALILFIVIGVIFAIKGVVIFSIAMAIILGVFALLCLALIPVLPKKMGTPQQYYDAYKLVPAVIAEVNARDVVLLAYVDAAAEPETRGSQPALAARVVTSVPGVRREVGARVPSMAVLGNRSFRSQHTFEEISPMPVAWGTSDQKVWAMAEKAISEREWKKAEKGVERLDDVKKTKRNLLLLNKQ</sequence>
<dbReference type="EMBL" id="CP002857">
    <property type="protein sequence ID" value="AEI08684.1"/>
    <property type="molecule type" value="Genomic_DNA"/>
</dbReference>
<keyword evidence="1" id="KW-1133">Transmembrane helix</keyword>